<proteinExistence type="predicted"/>
<dbReference type="InParanoid" id="A0A2P6NDC6"/>
<dbReference type="Proteomes" id="UP000241769">
    <property type="component" value="Unassembled WGS sequence"/>
</dbReference>
<name>A0A2P6NDC6_9EUKA</name>
<gene>
    <name evidence="1" type="ORF">PROFUN_10460</name>
</gene>
<dbReference type="EMBL" id="MDYQ01000112">
    <property type="protein sequence ID" value="PRP81966.1"/>
    <property type="molecule type" value="Genomic_DNA"/>
</dbReference>
<comment type="caution">
    <text evidence="1">The sequence shown here is derived from an EMBL/GenBank/DDBJ whole genome shotgun (WGS) entry which is preliminary data.</text>
</comment>
<organism evidence="1 2">
    <name type="scientific">Planoprotostelium fungivorum</name>
    <dbReference type="NCBI Taxonomy" id="1890364"/>
    <lineage>
        <taxon>Eukaryota</taxon>
        <taxon>Amoebozoa</taxon>
        <taxon>Evosea</taxon>
        <taxon>Variosea</taxon>
        <taxon>Cavosteliida</taxon>
        <taxon>Cavosteliaceae</taxon>
        <taxon>Planoprotostelium</taxon>
    </lineage>
</organism>
<sequence length="110" mass="12281">MMRVSCWPITVSAVSLLWKFLNRKKTSSAGQNINTILISFVQNGPADMAQVVYQQKRASASRKRARVDPSASENYTIVRAARNGNVDVVELLLKEPIGVELFISRAEDEE</sequence>
<dbReference type="AlphaFoldDB" id="A0A2P6NDC6"/>
<reference evidence="1 2" key="1">
    <citation type="journal article" date="2018" name="Genome Biol. Evol.">
        <title>Multiple Roots of Fruiting Body Formation in Amoebozoa.</title>
        <authorList>
            <person name="Hillmann F."/>
            <person name="Forbes G."/>
            <person name="Novohradska S."/>
            <person name="Ferling I."/>
            <person name="Riege K."/>
            <person name="Groth M."/>
            <person name="Westermann M."/>
            <person name="Marz M."/>
            <person name="Spaller T."/>
            <person name="Winckler T."/>
            <person name="Schaap P."/>
            <person name="Glockner G."/>
        </authorList>
    </citation>
    <scope>NUCLEOTIDE SEQUENCE [LARGE SCALE GENOMIC DNA]</scope>
    <source>
        <strain evidence="1 2">Jena</strain>
    </source>
</reference>
<keyword evidence="2" id="KW-1185">Reference proteome</keyword>
<dbReference type="SUPFAM" id="SSF140860">
    <property type="entry name" value="Pseudo ankyrin repeat-like"/>
    <property type="match status" value="1"/>
</dbReference>
<evidence type="ECO:0000313" key="1">
    <source>
        <dbReference type="EMBL" id="PRP81966.1"/>
    </source>
</evidence>
<evidence type="ECO:0000313" key="2">
    <source>
        <dbReference type="Proteomes" id="UP000241769"/>
    </source>
</evidence>
<evidence type="ECO:0008006" key="3">
    <source>
        <dbReference type="Google" id="ProtNLM"/>
    </source>
</evidence>
<accession>A0A2P6NDC6</accession>
<protein>
    <recommendedName>
        <fullName evidence="3">Ankyrin repeat protein</fullName>
    </recommendedName>
</protein>